<dbReference type="PROSITE" id="PS50206">
    <property type="entry name" value="RHODANESE_3"/>
    <property type="match status" value="1"/>
</dbReference>
<keyword evidence="18" id="KW-1185">Reference proteome</keyword>
<comment type="function">
    <text evidence="7">Catalyzes the adenylation by ATP of the carboxyl group of the C-terminal glycine of sulfur carrier protein MoaD.</text>
</comment>
<gene>
    <name evidence="16" type="ORF">A8135_00280</name>
    <name evidence="15" type="ORF">Ljam_2386</name>
</gene>
<evidence type="ECO:0000313" key="17">
    <source>
        <dbReference type="Proteomes" id="UP000054715"/>
    </source>
</evidence>
<evidence type="ECO:0000256" key="1">
    <source>
        <dbReference type="ARBA" id="ARBA00005046"/>
    </source>
</evidence>
<dbReference type="OrthoDB" id="9804286at2"/>
<dbReference type="GO" id="GO:0008146">
    <property type="term" value="F:sulfotransferase activity"/>
    <property type="evidence" value="ECO:0007669"/>
    <property type="project" value="TreeGrafter"/>
</dbReference>
<dbReference type="SUPFAM" id="SSF69572">
    <property type="entry name" value="Activating enzymes of the ubiquitin-like proteins"/>
    <property type="match status" value="1"/>
</dbReference>
<evidence type="ECO:0000256" key="11">
    <source>
        <dbReference type="ARBA" id="ARBA00075110"/>
    </source>
</evidence>
<dbReference type="PANTHER" id="PTHR10953">
    <property type="entry name" value="UBIQUITIN-ACTIVATING ENZYME E1"/>
    <property type="match status" value="1"/>
</dbReference>
<dbReference type="FunFam" id="3.40.50.720:FF:000033">
    <property type="entry name" value="Adenylyltransferase and sulfurtransferase MOCS3"/>
    <property type="match status" value="1"/>
</dbReference>
<dbReference type="InterPro" id="IPR000594">
    <property type="entry name" value="ThiF_NAD_FAD-bd"/>
</dbReference>
<dbReference type="AlphaFoldDB" id="A0A0W0UK95"/>
<comment type="pathway">
    <text evidence="1">Cofactor biosynthesis; molybdopterin biosynthesis.</text>
</comment>
<accession>A0A0W0UK95</accession>
<evidence type="ECO:0000256" key="7">
    <source>
        <dbReference type="ARBA" id="ARBA00055169"/>
    </source>
</evidence>
<comment type="caution">
    <text evidence="15">The sequence shown here is derived from an EMBL/GenBank/DDBJ whole genome shotgun (WGS) entry which is preliminary data.</text>
</comment>
<dbReference type="Gene3D" id="3.40.50.720">
    <property type="entry name" value="NAD(P)-binding Rossmann-like Domain"/>
    <property type="match status" value="1"/>
</dbReference>
<reference evidence="15 17" key="1">
    <citation type="submission" date="2015-11" db="EMBL/GenBank/DDBJ databases">
        <title>Genomic analysis of 38 Legionella species identifies large and diverse effector repertoires.</title>
        <authorList>
            <person name="Burstein D."/>
            <person name="Amaro F."/>
            <person name="Zusman T."/>
            <person name="Lifshitz Z."/>
            <person name="Cohen O."/>
            <person name="Gilbert J.A."/>
            <person name="Pupko T."/>
            <person name="Shuman H.A."/>
            <person name="Segal G."/>
        </authorList>
    </citation>
    <scope>NUCLEOTIDE SEQUENCE [LARGE SCALE GENOMIC DNA]</scope>
    <source>
        <strain evidence="15 17">JA-26-G1-E2</strain>
    </source>
</reference>
<evidence type="ECO:0000256" key="4">
    <source>
        <dbReference type="ARBA" id="ARBA00022741"/>
    </source>
</evidence>
<evidence type="ECO:0000313" key="18">
    <source>
        <dbReference type="Proteomes" id="UP000093336"/>
    </source>
</evidence>
<keyword evidence="15" id="KW-0548">Nucleotidyltransferase</keyword>
<dbReference type="PATRIC" id="fig|455.5.peg.2510"/>
<evidence type="ECO:0000256" key="2">
    <source>
        <dbReference type="ARBA" id="ARBA00009919"/>
    </source>
</evidence>
<dbReference type="GO" id="GO:0004792">
    <property type="term" value="F:thiosulfate-cyanide sulfurtransferase activity"/>
    <property type="evidence" value="ECO:0007669"/>
    <property type="project" value="TreeGrafter"/>
</dbReference>
<dbReference type="Proteomes" id="UP000054715">
    <property type="component" value="Unassembled WGS sequence"/>
</dbReference>
<keyword evidence="3 15" id="KW-0808">Transferase</keyword>
<evidence type="ECO:0000256" key="6">
    <source>
        <dbReference type="ARBA" id="ARBA00052218"/>
    </source>
</evidence>
<dbReference type="InterPro" id="IPR036873">
    <property type="entry name" value="Rhodanese-like_dom_sf"/>
</dbReference>
<dbReference type="Proteomes" id="UP000093336">
    <property type="component" value="Unassembled WGS sequence"/>
</dbReference>
<dbReference type="InterPro" id="IPR045886">
    <property type="entry name" value="ThiF/MoeB/HesA"/>
</dbReference>
<evidence type="ECO:0000313" key="15">
    <source>
        <dbReference type="EMBL" id="KTD08191.1"/>
    </source>
</evidence>
<dbReference type="EMBL" id="LNYG01000013">
    <property type="protein sequence ID" value="KTD08191.1"/>
    <property type="molecule type" value="Genomic_DNA"/>
</dbReference>
<dbReference type="EMBL" id="LYOZ01000010">
    <property type="protein sequence ID" value="OCH98514.1"/>
    <property type="molecule type" value="Genomic_DNA"/>
</dbReference>
<evidence type="ECO:0000256" key="13">
    <source>
        <dbReference type="ARBA" id="ARBA00078531"/>
    </source>
</evidence>
<dbReference type="GO" id="GO:0005524">
    <property type="term" value="F:ATP binding"/>
    <property type="evidence" value="ECO:0007669"/>
    <property type="project" value="UniProtKB-KW"/>
</dbReference>
<evidence type="ECO:0000256" key="10">
    <source>
        <dbReference type="ARBA" id="ARBA00073635"/>
    </source>
</evidence>
<dbReference type="InterPro" id="IPR001763">
    <property type="entry name" value="Rhodanese-like_dom"/>
</dbReference>
<dbReference type="PANTHER" id="PTHR10953:SF102">
    <property type="entry name" value="ADENYLYLTRANSFERASE AND SULFURTRANSFERASE MOCS3"/>
    <property type="match status" value="1"/>
</dbReference>
<dbReference type="CDD" id="cd00757">
    <property type="entry name" value="ThiF_MoeB_HesA_family"/>
    <property type="match status" value="1"/>
</dbReference>
<dbReference type="CDD" id="cd00158">
    <property type="entry name" value="RHOD"/>
    <property type="match status" value="1"/>
</dbReference>
<reference evidence="16 18" key="2">
    <citation type="submission" date="2016-05" db="EMBL/GenBank/DDBJ databases">
        <authorList>
            <person name="Prochazka B."/>
            <person name="Indra A."/>
            <person name="Hasenberger P."/>
            <person name="Blaschitz M."/>
            <person name="Wagner L."/>
            <person name="Wewalka G."/>
            <person name="Sorschag S."/>
            <person name="Schmid D."/>
            <person name="Ruppitsch W."/>
        </authorList>
    </citation>
    <scope>NUCLEOTIDE SEQUENCE [LARGE SCALE GENOMIC DNA]</scope>
    <source>
        <strain evidence="16 18">974010_12</strain>
    </source>
</reference>
<sequence>MSISLTNAEIERYKRQLGLKTFGLEGQKALKKARILCIGMGGLGCPLSYYLTAMGLGRLGIVDGDIVDSSNLPRQILYKEQDIGRLKVEVAQQSLHAINHYVEIKAIAQKLDLKLALTLFPDYDLIIDGTDNFEAKYLINDVCSELQKTFIYTSVYQFEGQLSLFSPGPQSPCLRCLYPNPPTTGLIANCAENGIIAVVPGIFAMLQVLEIVKWLTGMKNSLINQLLNIDLLSLHISKFHIRQDRYCQSCAGQMKADELTRPQNTSIGIELESEGLIQIAELKQWMEEKNLLILDVREPWEFQIDNLKGSLNIPMNEVQTRMEQLPRDKRIVVLCQTGRRSYVIMNLLKKYGFVEVKSLDGGLVAYRNNASI</sequence>
<dbReference type="Gene3D" id="3.40.250.10">
    <property type="entry name" value="Rhodanese-like domain"/>
    <property type="match status" value="1"/>
</dbReference>
<keyword evidence="4" id="KW-0547">Nucleotide-binding</keyword>
<evidence type="ECO:0000259" key="14">
    <source>
        <dbReference type="PROSITE" id="PS50206"/>
    </source>
</evidence>
<dbReference type="SMART" id="SM00450">
    <property type="entry name" value="RHOD"/>
    <property type="match status" value="1"/>
</dbReference>
<evidence type="ECO:0000256" key="5">
    <source>
        <dbReference type="ARBA" id="ARBA00022840"/>
    </source>
</evidence>
<evidence type="ECO:0000313" key="16">
    <source>
        <dbReference type="EMBL" id="OCH98514.1"/>
    </source>
</evidence>
<comment type="subunit">
    <text evidence="8">Homodimer. Forms a stable heterotetrameric complex of 2 MoeB and 2 MoaD during adenylation of MoaD.</text>
</comment>
<evidence type="ECO:0000256" key="8">
    <source>
        <dbReference type="ARBA" id="ARBA00063809"/>
    </source>
</evidence>
<dbReference type="Pfam" id="PF00581">
    <property type="entry name" value="Rhodanese"/>
    <property type="match status" value="1"/>
</dbReference>
<evidence type="ECO:0000256" key="12">
    <source>
        <dbReference type="ARBA" id="ARBA00075328"/>
    </source>
</evidence>
<evidence type="ECO:0000256" key="3">
    <source>
        <dbReference type="ARBA" id="ARBA00022679"/>
    </source>
</evidence>
<dbReference type="STRING" id="455.Ljam_2386"/>
<dbReference type="Pfam" id="PF00899">
    <property type="entry name" value="ThiF"/>
    <property type="match status" value="1"/>
</dbReference>
<dbReference type="InterPro" id="IPR035985">
    <property type="entry name" value="Ubiquitin-activating_enz"/>
</dbReference>
<name>A0A0W0UK95_9GAMM</name>
<dbReference type="RefSeq" id="WP_058450241.1">
    <property type="nucleotide sequence ID" value="NZ_CAAAJF010000011.1"/>
</dbReference>
<dbReference type="GO" id="GO:0061605">
    <property type="term" value="F:molybdopterin-synthase adenylyltransferase activity"/>
    <property type="evidence" value="ECO:0007669"/>
    <property type="project" value="UniProtKB-EC"/>
</dbReference>
<feature type="domain" description="Rhodanese" evidence="14">
    <location>
        <begin position="287"/>
        <end position="371"/>
    </location>
</feature>
<organism evidence="15 17">
    <name type="scientific">Legionella jamestowniensis</name>
    <dbReference type="NCBI Taxonomy" id="455"/>
    <lineage>
        <taxon>Bacteria</taxon>
        <taxon>Pseudomonadati</taxon>
        <taxon>Pseudomonadota</taxon>
        <taxon>Gammaproteobacteria</taxon>
        <taxon>Legionellales</taxon>
        <taxon>Legionellaceae</taxon>
        <taxon>Legionella</taxon>
    </lineage>
</organism>
<dbReference type="GO" id="GO:0008641">
    <property type="term" value="F:ubiquitin-like modifier activating enzyme activity"/>
    <property type="evidence" value="ECO:0007669"/>
    <property type="project" value="InterPro"/>
</dbReference>
<dbReference type="EC" id="2.7.7.80" evidence="9"/>
<evidence type="ECO:0000256" key="9">
    <source>
        <dbReference type="ARBA" id="ARBA00066884"/>
    </source>
</evidence>
<comment type="similarity">
    <text evidence="2">Belongs to the HesA/MoeB/ThiF family.</text>
</comment>
<proteinExistence type="inferred from homology"/>
<keyword evidence="5" id="KW-0067">ATP-binding</keyword>
<comment type="catalytic activity">
    <reaction evidence="6">
        <text>[molybdopterin-synthase sulfur-carrier protein]-C-terminal Gly-Gly + ATP + H(+) = [molybdopterin-synthase sulfur-carrier protein]-C-terminal Gly-Gly-AMP + diphosphate</text>
        <dbReference type="Rhea" id="RHEA:43616"/>
        <dbReference type="Rhea" id="RHEA-COMP:12159"/>
        <dbReference type="Rhea" id="RHEA-COMP:12202"/>
        <dbReference type="ChEBI" id="CHEBI:15378"/>
        <dbReference type="ChEBI" id="CHEBI:30616"/>
        <dbReference type="ChEBI" id="CHEBI:33019"/>
        <dbReference type="ChEBI" id="CHEBI:90618"/>
        <dbReference type="ChEBI" id="CHEBI:90778"/>
        <dbReference type="EC" id="2.7.7.80"/>
    </reaction>
</comment>
<dbReference type="GO" id="GO:0005829">
    <property type="term" value="C:cytosol"/>
    <property type="evidence" value="ECO:0007669"/>
    <property type="project" value="TreeGrafter"/>
</dbReference>
<protein>
    <recommendedName>
        <fullName evidence="10">Molybdopterin-synthase adenylyltransferase</fullName>
        <ecNumber evidence="9">2.7.7.80</ecNumber>
    </recommendedName>
    <alternativeName>
        <fullName evidence="13">MoaD protein adenylase</fullName>
    </alternativeName>
    <alternativeName>
        <fullName evidence="11">Molybdopterin-converting factor subunit 1 adenylase</fullName>
    </alternativeName>
    <alternativeName>
        <fullName evidence="12">Sulfur carrier protein MoaD adenylyltransferase</fullName>
    </alternativeName>
</protein>